<accession>A0A930UFT7</accession>
<evidence type="ECO:0000259" key="2">
    <source>
        <dbReference type="Pfam" id="PF07364"/>
    </source>
</evidence>
<sequence>MARPWRVALAGIAAESCTFSPLRSSLADFVQLAGEELLASEAAADFAAAGGLEIRGGLLARALPGGVLEREAFAALRARLRAELEPLVAQGLDGVLLDLHGALAAEGCEDAELELLREIRQIAPGLPLGAAFDLHGNLSAAAAAELDVLTAYRTAPHVDVAATRARAAALLIRRMAGEQPSRADAPIPALLTGEQTATTVEPGRSLWNQVAELAERPGIWDASLFVGYAWADEERAGARAVCYADRQEDADAGAELLRRAYWDRREDCQWPAPLLEPAACPAWIDGVEADGPAWLSDAADNPTAGGVGDEHAMLDVALADADRAWLVAGVTDPECYAAAAAAGPGAQLELAVGGRLTGRPNPRPVRYEVVKIAAGVAVLRHGATTLLCAAKRRTFHELDDYARLGVALGDYAAVALKVGYLPPAIADGARAHRLVAGPGCVPPDITKLAYRRARFDYPATAA</sequence>
<name>A0A930UFT7_9GAMM</name>
<reference evidence="3" key="1">
    <citation type="submission" date="2020-10" db="EMBL/GenBank/DDBJ databases">
        <title>An improved Amphimedon queenslandica hologenome assembly reveals how three proteobacterial symbionts can extend the metabolic phenotypic of their marine sponge host.</title>
        <authorList>
            <person name="Degnan B."/>
            <person name="Degnan S."/>
            <person name="Xiang X."/>
        </authorList>
    </citation>
    <scope>NUCLEOTIDE SEQUENCE</scope>
    <source>
        <strain evidence="3">AqS2</strain>
    </source>
</reference>
<dbReference type="EMBL" id="JADHEI010000028">
    <property type="protein sequence ID" value="MBF2734986.1"/>
    <property type="molecule type" value="Genomic_DNA"/>
</dbReference>
<dbReference type="InterPro" id="IPR010799">
    <property type="entry name" value="MlrC_C"/>
</dbReference>
<keyword evidence="4" id="KW-1185">Reference proteome</keyword>
<evidence type="ECO:0000313" key="4">
    <source>
        <dbReference type="Proteomes" id="UP000604381"/>
    </source>
</evidence>
<proteinExistence type="predicted"/>
<comment type="caution">
    <text evidence="3">The sequence shown here is derived from an EMBL/GenBank/DDBJ whole genome shotgun (WGS) entry which is preliminary data.</text>
</comment>
<dbReference type="Pfam" id="PF07364">
    <property type="entry name" value="DUF1485"/>
    <property type="match status" value="1"/>
</dbReference>
<evidence type="ECO:0000259" key="1">
    <source>
        <dbReference type="Pfam" id="PF07171"/>
    </source>
</evidence>
<dbReference type="Pfam" id="PF07171">
    <property type="entry name" value="MlrC_C"/>
    <property type="match status" value="1"/>
</dbReference>
<dbReference type="AlphaFoldDB" id="A0A930UFT7"/>
<feature type="domain" description="Microcystin LR degradation protein MlrC C-terminal" evidence="1">
    <location>
        <begin position="295"/>
        <end position="452"/>
    </location>
</feature>
<evidence type="ECO:0000313" key="3">
    <source>
        <dbReference type="EMBL" id="MBF2734986.1"/>
    </source>
</evidence>
<gene>
    <name evidence="3" type="ORF">ISN26_02690</name>
</gene>
<dbReference type="Proteomes" id="UP000604381">
    <property type="component" value="Unassembled WGS sequence"/>
</dbReference>
<protein>
    <submittedName>
        <fullName evidence="3">M81 family metallopeptidase</fullName>
    </submittedName>
</protein>
<dbReference type="InterPro" id="IPR015995">
    <property type="entry name" value="MlrC_N"/>
</dbReference>
<feature type="domain" description="Microcystin LR degradation protein MlrC N-terminal" evidence="2">
    <location>
        <begin position="6"/>
        <end position="279"/>
    </location>
</feature>
<organism evidence="3 4">
    <name type="scientific">Candidatus Amphirhobacter heronislandensis</name>
    <dbReference type="NCBI Taxonomy" id="1732024"/>
    <lineage>
        <taxon>Bacteria</taxon>
        <taxon>Pseudomonadati</taxon>
        <taxon>Pseudomonadota</taxon>
        <taxon>Gammaproteobacteria</taxon>
        <taxon>Candidatus Tethybacterales</taxon>
        <taxon>Candidatus Tethybacteraceae</taxon>
        <taxon>Candidatus Amphirhobacter</taxon>
    </lineage>
</organism>